<organism evidence="4 5">
    <name type="scientific">Aeoliella mucimassa</name>
    <dbReference type="NCBI Taxonomy" id="2527972"/>
    <lineage>
        <taxon>Bacteria</taxon>
        <taxon>Pseudomonadati</taxon>
        <taxon>Planctomycetota</taxon>
        <taxon>Planctomycetia</taxon>
        <taxon>Pirellulales</taxon>
        <taxon>Lacipirellulaceae</taxon>
        <taxon>Aeoliella</taxon>
    </lineage>
</organism>
<gene>
    <name evidence="4" type="primary">resA_5</name>
    <name evidence="4" type="ORF">Pan181_20420</name>
</gene>
<feature type="transmembrane region" description="Helical" evidence="2">
    <location>
        <begin position="51"/>
        <end position="74"/>
    </location>
</feature>
<dbReference type="Pfam" id="PF00578">
    <property type="entry name" value="AhpC-TSA"/>
    <property type="match status" value="1"/>
</dbReference>
<dbReference type="PROSITE" id="PS00194">
    <property type="entry name" value="THIOREDOXIN_1"/>
    <property type="match status" value="1"/>
</dbReference>
<evidence type="ECO:0000256" key="1">
    <source>
        <dbReference type="ARBA" id="ARBA00023284"/>
    </source>
</evidence>
<dbReference type="InterPro" id="IPR050553">
    <property type="entry name" value="Thioredoxin_ResA/DsbE_sf"/>
</dbReference>
<dbReference type="InterPro" id="IPR013766">
    <property type="entry name" value="Thioredoxin_domain"/>
</dbReference>
<feature type="transmembrane region" description="Helical" evidence="2">
    <location>
        <begin position="80"/>
        <end position="101"/>
    </location>
</feature>
<dbReference type="Proteomes" id="UP000315750">
    <property type="component" value="Chromosome"/>
</dbReference>
<dbReference type="CDD" id="cd02966">
    <property type="entry name" value="TlpA_like_family"/>
    <property type="match status" value="1"/>
</dbReference>
<accession>A0A518AM92</accession>
<dbReference type="GO" id="GO:0016209">
    <property type="term" value="F:antioxidant activity"/>
    <property type="evidence" value="ECO:0007669"/>
    <property type="project" value="InterPro"/>
</dbReference>
<dbReference type="OrthoDB" id="288837at2"/>
<evidence type="ECO:0000259" key="3">
    <source>
        <dbReference type="PROSITE" id="PS51352"/>
    </source>
</evidence>
<dbReference type="EMBL" id="CP036278">
    <property type="protein sequence ID" value="QDU55845.1"/>
    <property type="molecule type" value="Genomic_DNA"/>
</dbReference>
<dbReference type="Gene3D" id="3.40.30.10">
    <property type="entry name" value="Glutaredoxin"/>
    <property type="match status" value="1"/>
</dbReference>
<proteinExistence type="predicted"/>
<dbReference type="SUPFAM" id="SSF52833">
    <property type="entry name" value="Thioredoxin-like"/>
    <property type="match status" value="1"/>
</dbReference>
<dbReference type="InterPro" id="IPR000866">
    <property type="entry name" value="AhpC/TSA"/>
</dbReference>
<keyword evidence="5" id="KW-1185">Reference proteome</keyword>
<reference evidence="4 5" key="1">
    <citation type="submission" date="2019-02" db="EMBL/GenBank/DDBJ databases">
        <title>Deep-cultivation of Planctomycetes and their phenomic and genomic characterization uncovers novel biology.</title>
        <authorList>
            <person name="Wiegand S."/>
            <person name="Jogler M."/>
            <person name="Boedeker C."/>
            <person name="Pinto D."/>
            <person name="Vollmers J."/>
            <person name="Rivas-Marin E."/>
            <person name="Kohn T."/>
            <person name="Peeters S.H."/>
            <person name="Heuer A."/>
            <person name="Rast P."/>
            <person name="Oberbeckmann S."/>
            <person name="Bunk B."/>
            <person name="Jeske O."/>
            <person name="Meyerdierks A."/>
            <person name="Storesund J.E."/>
            <person name="Kallscheuer N."/>
            <person name="Luecker S."/>
            <person name="Lage O.M."/>
            <person name="Pohl T."/>
            <person name="Merkel B.J."/>
            <person name="Hornburger P."/>
            <person name="Mueller R.-W."/>
            <person name="Bruemmer F."/>
            <person name="Labrenz M."/>
            <person name="Spormann A.M."/>
            <person name="Op den Camp H."/>
            <person name="Overmann J."/>
            <person name="Amann R."/>
            <person name="Jetten M.S.M."/>
            <person name="Mascher T."/>
            <person name="Medema M.H."/>
            <person name="Devos D.P."/>
            <person name="Kaster A.-K."/>
            <person name="Ovreas L."/>
            <person name="Rohde M."/>
            <person name="Galperin M.Y."/>
            <person name="Jogler C."/>
        </authorList>
    </citation>
    <scope>NUCLEOTIDE SEQUENCE [LARGE SCALE GENOMIC DNA]</scope>
    <source>
        <strain evidence="4 5">Pan181</strain>
    </source>
</reference>
<keyword evidence="2" id="KW-0812">Transmembrane</keyword>
<keyword evidence="2" id="KW-1133">Transmembrane helix</keyword>
<dbReference type="PANTHER" id="PTHR42852">
    <property type="entry name" value="THIOL:DISULFIDE INTERCHANGE PROTEIN DSBE"/>
    <property type="match status" value="1"/>
</dbReference>
<evidence type="ECO:0000313" key="5">
    <source>
        <dbReference type="Proteomes" id="UP000315750"/>
    </source>
</evidence>
<dbReference type="KEGG" id="amuc:Pan181_20420"/>
<feature type="transmembrane region" description="Helical" evidence="2">
    <location>
        <begin position="15"/>
        <end position="39"/>
    </location>
</feature>
<dbReference type="InterPro" id="IPR017937">
    <property type="entry name" value="Thioredoxin_CS"/>
</dbReference>
<dbReference type="PROSITE" id="PS51352">
    <property type="entry name" value="THIOREDOXIN_2"/>
    <property type="match status" value="1"/>
</dbReference>
<dbReference type="InterPro" id="IPR036249">
    <property type="entry name" value="Thioredoxin-like_sf"/>
</dbReference>
<feature type="domain" description="Thioredoxin" evidence="3">
    <location>
        <begin position="158"/>
        <end position="299"/>
    </location>
</feature>
<dbReference type="RefSeq" id="WP_145246646.1">
    <property type="nucleotide sequence ID" value="NZ_CP036278.1"/>
</dbReference>
<sequence>MDPHQAFRVFVYADWVMTTAAIVALCLAVILAIFALLPSNKSRRRTLWRRALFSLVVFAIYFGMQASVMVGLYSHERTTLSTLLFGVPALLLAMGLSVALVRAAKSVFSPGGPQRRQTLGRSLLAIVLLTIGLAPHVTTLLLPYLTVIHHDNQPGTLVTIGDPVPEFAFTTLDGVAIRSDELRGKVVVLNFFATWCGPCQTELPHLQTLWDDYQHHPDFRLYVVGREETTEILKPYQEQHEWTFPLAPDPDRAVYDQFATQAIPRTFLISRDGVIAYEWTGGWEEEIPKLRKLLDRELAK</sequence>
<dbReference type="GO" id="GO:0016491">
    <property type="term" value="F:oxidoreductase activity"/>
    <property type="evidence" value="ECO:0007669"/>
    <property type="project" value="InterPro"/>
</dbReference>
<feature type="transmembrane region" description="Helical" evidence="2">
    <location>
        <begin position="122"/>
        <end position="145"/>
    </location>
</feature>
<keyword evidence="1" id="KW-0676">Redox-active center</keyword>
<dbReference type="AlphaFoldDB" id="A0A518AM92"/>
<evidence type="ECO:0000256" key="2">
    <source>
        <dbReference type="SAM" id="Phobius"/>
    </source>
</evidence>
<protein>
    <submittedName>
        <fullName evidence="4">Thiol-disulfide oxidoreductase ResA</fullName>
    </submittedName>
</protein>
<name>A0A518AM92_9BACT</name>
<dbReference type="PANTHER" id="PTHR42852:SF17">
    <property type="entry name" value="THIOREDOXIN-LIKE PROTEIN HI_1115"/>
    <property type="match status" value="1"/>
</dbReference>
<evidence type="ECO:0000313" key="4">
    <source>
        <dbReference type="EMBL" id="QDU55845.1"/>
    </source>
</evidence>
<keyword evidence="2" id="KW-0472">Membrane</keyword>